<evidence type="ECO:0008006" key="4">
    <source>
        <dbReference type="Google" id="ProtNLM"/>
    </source>
</evidence>
<protein>
    <recommendedName>
        <fullName evidence="4">GYF domain-containing protein</fullName>
    </recommendedName>
</protein>
<dbReference type="HOGENOM" id="CLU_2510452_0_0_0"/>
<dbReference type="Proteomes" id="UP000001025">
    <property type="component" value="Chromosome"/>
</dbReference>
<dbReference type="InParanoid" id="Q7UIK6"/>
<dbReference type="EMBL" id="BX294155">
    <property type="protein sequence ID" value="CAD77608.1"/>
    <property type="molecule type" value="Genomic_DNA"/>
</dbReference>
<accession>Q7UIK6</accession>
<evidence type="ECO:0000313" key="3">
    <source>
        <dbReference type="Proteomes" id="UP000001025"/>
    </source>
</evidence>
<dbReference type="OrthoDB" id="286007at2"/>
<reference evidence="2 3" key="1">
    <citation type="journal article" date="2003" name="Proc. Natl. Acad. Sci. U.S.A.">
        <title>Complete genome sequence of the marine planctomycete Pirellula sp. strain 1.</title>
        <authorList>
            <person name="Gloeckner F.O."/>
            <person name="Kube M."/>
            <person name="Bauer M."/>
            <person name="Teeling H."/>
            <person name="Lombardot T."/>
            <person name="Ludwig W."/>
            <person name="Gade D."/>
            <person name="Beck A."/>
            <person name="Borzym K."/>
            <person name="Heitmann K."/>
            <person name="Rabus R."/>
            <person name="Schlesner H."/>
            <person name="Amann R."/>
            <person name="Reinhardt R."/>
        </authorList>
    </citation>
    <scope>NUCLEOTIDE SEQUENCE [LARGE SCALE GENOMIC DNA]</scope>
    <source>
        <strain evidence="3">DSM 10527 / NCIMB 13988 / SH1</strain>
    </source>
</reference>
<gene>
    <name evidence="2" type="ordered locus">RB12471</name>
</gene>
<keyword evidence="3" id="KW-1185">Reference proteome</keyword>
<organism evidence="2 3">
    <name type="scientific">Rhodopirellula baltica (strain DSM 10527 / NCIMB 13988 / SH1)</name>
    <dbReference type="NCBI Taxonomy" id="243090"/>
    <lineage>
        <taxon>Bacteria</taxon>
        <taxon>Pseudomonadati</taxon>
        <taxon>Planctomycetota</taxon>
        <taxon>Planctomycetia</taxon>
        <taxon>Pirellulales</taxon>
        <taxon>Pirellulaceae</taxon>
        <taxon>Rhodopirellula</taxon>
    </lineage>
</organism>
<dbReference type="KEGG" id="rba:RB12471"/>
<sequence length="85" mass="9873">MEEHMSAQWYYMSHGWFHTTKRIGPISEPELLLRIDRGKISPETLVQSSKTRQRWVPMSTIEPAMRRWKQSHPNEAGDAAHGQAS</sequence>
<dbReference type="PATRIC" id="fig|243090.15.peg.6035"/>
<evidence type="ECO:0000313" key="2">
    <source>
        <dbReference type="EMBL" id="CAD77608.1"/>
    </source>
</evidence>
<dbReference type="EnsemblBacteria" id="CAD77608">
    <property type="protein sequence ID" value="CAD77608"/>
    <property type="gene ID" value="RB12471"/>
</dbReference>
<dbReference type="STRING" id="243090.RB12471"/>
<evidence type="ECO:0000256" key="1">
    <source>
        <dbReference type="SAM" id="MobiDB-lite"/>
    </source>
</evidence>
<proteinExistence type="predicted"/>
<name>Q7UIK6_RHOBA</name>
<feature type="region of interest" description="Disordered" evidence="1">
    <location>
        <begin position="66"/>
        <end position="85"/>
    </location>
</feature>
<dbReference type="AlphaFoldDB" id="Q7UIK6"/>